<gene>
    <name evidence="1" type="ORF">FXE67_09750</name>
</gene>
<proteinExistence type="predicted"/>
<evidence type="ECO:0000313" key="1">
    <source>
        <dbReference type="EMBL" id="TXY92258.1"/>
    </source>
</evidence>
<dbReference type="EMBL" id="VSGZ01000035">
    <property type="protein sequence ID" value="TXY92258.1"/>
    <property type="molecule type" value="Genomic_DNA"/>
</dbReference>
<dbReference type="AlphaFoldDB" id="A0A5C9SZ54"/>
<organism evidence="1 2">
    <name type="scientific">Vibrio cholerae</name>
    <dbReference type="NCBI Taxonomy" id="666"/>
    <lineage>
        <taxon>Bacteria</taxon>
        <taxon>Pseudomonadati</taxon>
        <taxon>Pseudomonadota</taxon>
        <taxon>Gammaproteobacteria</taxon>
        <taxon>Vibrionales</taxon>
        <taxon>Vibrionaceae</taxon>
        <taxon>Vibrio</taxon>
    </lineage>
</organism>
<name>A0A5C9SZ54_VIBCL</name>
<dbReference type="RefSeq" id="WP_001279674.1">
    <property type="nucleotide sequence ID" value="NZ_JACWKU010000024.1"/>
</dbReference>
<reference evidence="1 2" key="1">
    <citation type="submission" date="2019-06" db="EMBL/GenBank/DDBJ databases">
        <title>Vibrio cholerae phylogeny based on whole-genome sequencing reveals genetic diversity and population strucutre.</title>
        <authorList>
            <person name="Zhiqiu Y."/>
            <person name="Bin L."/>
            <person name="Lingyan J."/>
        </authorList>
    </citation>
    <scope>NUCLEOTIDE SEQUENCE [LARGE SCALE GENOMIC DNA]</scope>
    <source>
        <strain evidence="1 2">N2768</strain>
    </source>
</reference>
<comment type="caution">
    <text evidence="1">The sequence shown here is derived from an EMBL/GenBank/DDBJ whole genome shotgun (WGS) entry which is preliminary data.</text>
</comment>
<accession>A0A5C9SZ54</accession>
<sequence>MSDHNHNHNDECLELLDAMEIGFTLSDYQAKEHAESDVSPA</sequence>
<evidence type="ECO:0000313" key="2">
    <source>
        <dbReference type="Proteomes" id="UP000323583"/>
    </source>
</evidence>
<protein>
    <submittedName>
        <fullName evidence="1">Uncharacterized protein</fullName>
    </submittedName>
</protein>
<dbReference type="Proteomes" id="UP000323583">
    <property type="component" value="Unassembled WGS sequence"/>
</dbReference>